<feature type="transmembrane region" description="Helical" evidence="2">
    <location>
        <begin position="36"/>
        <end position="57"/>
    </location>
</feature>
<accession>A0A5W4F2H7</accession>
<keyword evidence="2" id="KW-1133">Transmembrane helix</keyword>
<dbReference type="EMBL" id="AAHJJF010000022">
    <property type="protein sequence ID" value="EBW8258069.1"/>
    <property type="molecule type" value="Genomic_DNA"/>
</dbReference>
<protein>
    <submittedName>
        <fullName evidence="3">Uncharacterized protein</fullName>
    </submittedName>
</protein>
<dbReference type="AlphaFoldDB" id="A0A5W4F2H7"/>
<evidence type="ECO:0000256" key="1">
    <source>
        <dbReference type="SAM" id="MobiDB-lite"/>
    </source>
</evidence>
<proteinExistence type="predicted"/>
<comment type="caution">
    <text evidence="3">The sequence shown here is derived from an EMBL/GenBank/DDBJ whole genome shotgun (WGS) entry which is preliminary data.</text>
</comment>
<gene>
    <name evidence="3" type="ORF">AHQ53_22415</name>
</gene>
<keyword evidence="2" id="KW-0472">Membrane</keyword>
<evidence type="ECO:0000256" key="2">
    <source>
        <dbReference type="SAM" id="Phobius"/>
    </source>
</evidence>
<feature type="compositionally biased region" description="Basic residues" evidence="1">
    <location>
        <begin position="1"/>
        <end position="15"/>
    </location>
</feature>
<sequence>MKSRENKKKSRRNKKKSGEIGGVSFYPPPINITDQIFCMGVMFVFLVVVMVACVYSVHSKLGVFGVCLS</sequence>
<feature type="region of interest" description="Disordered" evidence="1">
    <location>
        <begin position="1"/>
        <end position="22"/>
    </location>
</feature>
<evidence type="ECO:0000313" key="3">
    <source>
        <dbReference type="EMBL" id="EBW8258069.1"/>
    </source>
</evidence>
<organism evidence="3">
    <name type="scientific">Salmonella enterica subsp. enterica serovar Ohio</name>
    <dbReference type="NCBI Taxonomy" id="117541"/>
    <lineage>
        <taxon>Bacteria</taxon>
        <taxon>Pseudomonadati</taxon>
        <taxon>Pseudomonadota</taxon>
        <taxon>Gammaproteobacteria</taxon>
        <taxon>Enterobacterales</taxon>
        <taxon>Enterobacteriaceae</taxon>
        <taxon>Salmonella</taxon>
    </lineage>
</organism>
<name>A0A5W4F2H7_SALET</name>
<reference evidence="3" key="1">
    <citation type="submission" date="2018-07" db="EMBL/GenBank/DDBJ databases">
        <authorList>
            <consortium name="GenomeTrakr network: Whole genome sequencing for foodborne pathogen traceback"/>
        </authorList>
    </citation>
    <scope>NUCLEOTIDE SEQUENCE</scope>
    <source>
        <strain evidence="3">FDA00000090</strain>
    </source>
</reference>
<keyword evidence="2" id="KW-0812">Transmembrane</keyword>